<keyword evidence="3 5" id="KW-1133">Transmembrane helix</keyword>
<keyword evidence="5" id="KW-1278">Translocase</keyword>
<dbReference type="KEGG" id="abaw:D5400_14535"/>
<comment type="subcellular location">
    <subcellularLocation>
        <location evidence="5">Cell membrane</location>
        <topology evidence="5">Multi-pass membrane protein</topology>
    </subcellularLocation>
    <subcellularLocation>
        <location evidence="1">Endomembrane system</location>
        <topology evidence="1">Multi-pass membrane protein</topology>
    </subcellularLocation>
    <subcellularLocation>
        <location evidence="6">Membrane</location>
        <topology evidence="6">Multi-pass membrane protein</topology>
    </subcellularLocation>
</comment>
<comment type="function">
    <text evidence="5">NDH-1 shuttles electrons from NADH, via FMN and iron-sulfur (Fe-S) centers, to quinones in the respiratory chain. The immediate electron acceptor for the enzyme in this species is believed to be ubiquinone. Couples the redox reaction to proton translocation (for every two electrons transferred, four hydrogen ions are translocated across the cytoplasmic membrane), and thus conserves the redox energy in a proton gradient.</text>
</comment>
<keyword evidence="4 5" id="KW-0472">Membrane</keyword>
<feature type="transmembrane region" description="Helical" evidence="5">
    <location>
        <begin position="326"/>
        <end position="347"/>
    </location>
</feature>
<keyword evidence="5" id="KW-0874">Quinone</keyword>
<keyword evidence="2 5" id="KW-0812">Transmembrane</keyword>
<reference evidence="8 9" key="1">
    <citation type="submission" date="2018-09" db="EMBL/GenBank/DDBJ databases">
        <title>Marinorhizobium profundi gen. nov., sp. nov., isolated from a deep-sea sediment sample from the New Britain Trench and proposal of Marinorhizobiaceae fam. nov. in the order Rhizobiales of the class Alphaproteobacteria.</title>
        <authorList>
            <person name="Cao J."/>
        </authorList>
    </citation>
    <scope>NUCLEOTIDE SEQUENCE [LARGE SCALE GENOMIC DNA]</scope>
    <source>
        <strain evidence="8 9">WS11</strain>
    </source>
</reference>
<name>A0A3Q8XPH3_9HYPH</name>
<dbReference type="InterPro" id="IPR010096">
    <property type="entry name" value="NADH-Q_OxRdtase_suN/2"/>
</dbReference>
<dbReference type="Pfam" id="PF00361">
    <property type="entry name" value="Proton_antipo_M"/>
    <property type="match status" value="1"/>
</dbReference>
<feature type="transmembrane region" description="Helical" evidence="5">
    <location>
        <begin position="203"/>
        <end position="228"/>
    </location>
</feature>
<feature type="transmembrane region" description="Helical" evidence="5">
    <location>
        <begin position="273"/>
        <end position="292"/>
    </location>
</feature>
<feature type="transmembrane region" description="Helical" evidence="5">
    <location>
        <begin position="78"/>
        <end position="96"/>
    </location>
</feature>
<evidence type="ECO:0000256" key="5">
    <source>
        <dbReference type="HAMAP-Rule" id="MF_00445"/>
    </source>
</evidence>
<evidence type="ECO:0000256" key="3">
    <source>
        <dbReference type="ARBA" id="ARBA00022989"/>
    </source>
</evidence>
<feature type="transmembrane region" description="Helical" evidence="5">
    <location>
        <begin position="108"/>
        <end position="125"/>
    </location>
</feature>
<comment type="catalytic activity">
    <reaction evidence="5">
        <text>a quinone + NADH + 5 H(+)(in) = a quinol + NAD(+) + 4 H(+)(out)</text>
        <dbReference type="Rhea" id="RHEA:57888"/>
        <dbReference type="ChEBI" id="CHEBI:15378"/>
        <dbReference type="ChEBI" id="CHEBI:24646"/>
        <dbReference type="ChEBI" id="CHEBI:57540"/>
        <dbReference type="ChEBI" id="CHEBI:57945"/>
        <dbReference type="ChEBI" id="CHEBI:132124"/>
    </reaction>
</comment>
<feature type="transmembrane region" description="Helical" evidence="5">
    <location>
        <begin position="299"/>
        <end position="320"/>
    </location>
</feature>
<dbReference type="EMBL" id="CP032509">
    <property type="protein sequence ID" value="AZN72334.1"/>
    <property type="molecule type" value="Genomic_DNA"/>
</dbReference>
<evidence type="ECO:0000313" key="8">
    <source>
        <dbReference type="EMBL" id="AZN72334.1"/>
    </source>
</evidence>
<dbReference type="HAMAP" id="MF_00445">
    <property type="entry name" value="NDH1_NuoN_1"/>
    <property type="match status" value="1"/>
</dbReference>
<proteinExistence type="inferred from homology"/>
<feature type="domain" description="NADH:quinone oxidoreductase/Mrp antiporter transmembrane" evidence="7">
    <location>
        <begin position="125"/>
        <end position="419"/>
    </location>
</feature>
<dbReference type="NCBIfam" id="NF004440">
    <property type="entry name" value="PRK05777.1-3"/>
    <property type="match status" value="1"/>
</dbReference>
<keyword evidence="5" id="KW-0520">NAD</keyword>
<evidence type="ECO:0000259" key="7">
    <source>
        <dbReference type="Pfam" id="PF00361"/>
    </source>
</evidence>
<sequence length="480" mass="50833">MTAELLLQSIQLSMPEIILAVGAMALLMVGVFSGERSTSMVTGLAVGVLIIAGLWLLLVTGSGSAFGGAFLADPFAKFMKVLILIGSITAMVMSVGQAREERINRFEFPVLIVLATLGMMLMVSANSMIALYLALELQSLALYVVAAINRDSVRSTEAGLKYFVLGALSSGMLLYGASLIYGFTGHTGFQEIAAVLAADERSLGLVFGLVFVLAGLAFKISAVPFHMWTPDVYEGAPTAVTAFFAAAPKVAAMAMLTRIVIEAFEPITPDWQQIIVFVSIASMILGAFAAIGQRNIKRLMAYSSIGHMGYALVGLAAGTQAGVSGVALYMLIYMVMTLGTFACILAMRKKEEGNVEEIDDLAGLASTHPFMAMMLTILMFSLAGIPPLAGFFAKYFVFVAAIEAELYALAVIGVLASCVGAYYYLRIIKIMWFDEATESFVPASGELKLVYGIAGIFTLGYLFIGGPIGAAAQAAAASFF</sequence>
<keyword evidence="5" id="KW-1003">Cell membrane</keyword>
<dbReference type="GO" id="GO:0042773">
    <property type="term" value="P:ATP synthesis coupled electron transport"/>
    <property type="evidence" value="ECO:0007669"/>
    <property type="project" value="InterPro"/>
</dbReference>
<dbReference type="GO" id="GO:0050136">
    <property type="term" value="F:NADH dehydrogenase (quinone) (non-electrogenic) activity"/>
    <property type="evidence" value="ECO:0007669"/>
    <property type="project" value="UniProtKB-UniRule"/>
</dbReference>
<keyword evidence="5" id="KW-0813">Transport</keyword>
<keyword evidence="9" id="KW-1185">Reference proteome</keyword>
<keyword evidence="8" id="KW-0560">Oxidoreductase</keyword>
<feature type="transmembrane region" description="Helical" evidence="5">
    <location>
        <begin position="240"/>
        <end position="261"/>
    </location>
</feature>
<dbReference type="AlphaFoldDB" id="A0A3Q8XPH3"/>
<evidence type="ECO:0000256" key="1">
    <source>
        <dbReference type="ARBA" id="ARBA00004127"/>
    </source>
</evidence>
<dbReference type="GO" id="GO:0012505">
    <property type="term" value="C:endomembrane system"/>
    <property type="evidence" value="ECO:0007669"/>
    <property type="project" value="UniProtKB-SubCell"/>
</dbReference>
<dbReference type="InterPro" id="IPR001750">
    <property type="entry name" value="ND/Mrp_TM"/>
</dbReference>
<dbReference type="GO" id="GO:0005886">
    <property type="term" value="C:plasma membrane"/>
    <property type="evidence" value="ECO:0007669"/>
    <property type="project" value="UniProtKB-SubCell"/>
</dbReference>
<dbReference type="PANTHER" id="PTHR22773">
    <property type="entry name" value="NADH DEHYDROGENASE"/>
    <property type="match status" value="1"/>
</dbReference>
<feature type="transmembrane region" description="Helical" evidence="5">
    <location>
        <begin position="406"/>
        <end position="425"/>
    </location>
</feature>
<dbReference type="RefSeq" id="WP_126010651.1">
    <property type="nucleotide sequence ID" value="NZ_CP032509.1"/>
</dbReference>
<dbReference type="GO" id="GO:0008137">
    <property type="term" value="F:NADH dehydrogenase (ubiquinone) activity"/>
    <property type="evidence" value="ECO:0007669"/>
    <property type="project" value="InterPro"/>
</dbReference>
<dbReference type="Proteomes" id="UP000268192">
    <property type="component" value="Chromosome"/>
</dbReference>
<comment type="similarity">
    <text evidence="5">Belongs to the complex I subunit 2 family.</text>
</comment>
<evidence type="ECO:0000256" key="6">
    <source>
        <dbReference type="RuleBase" id="RU000320"/>
    </source>
</evidence>
<comment type="subunit">
    <text evidence="5">NDH-1 is composed of 14 different subunits. Subunits NuoA, H, J, K, L, M, N constitute the membrane sector of the complex.</text>
</comment>
<evidence type="ECO:0000256" key="4">
    <source>
        <dbReference type="ARBA" id="ARBA00023136"/>
    </source>
</evidence>
<protein>
    <recommendedName>
        <fullName evidence="5">NADH-quinone oxidoreductase subunit N</fullName>
        <ecNumber evidence="5">7.1.1.-</ecNumber>
    </recommendedName>
    <alternativeName>
        <fullName evidence="5">NADH dehydrogenase I subunit N</fullName>
    </alternativeName>
    <alternativeName>
        <fullName evidence="5">NDH-1 subunit N</fullName>
    </alternativeName>
</protein>
<dbReference type="NCBIfam" id="TIGR01770">
    <property type="entry name" value="NDH_I_N"/>
    <property type="match status" value="1"/>
</dbReference>
<dbReference type="OrthoDB" id="9811718at2"/>
<dbReference type="EC" id="7.1.1.-" evidence="5"/>
<feature type="transmembrane region" description="Helical" evidence="5">
    <location>
        <begin position="131"/>
        <end position="148"/>
    </location>
</feature>
<gene>
    <name evidence="5 8" type="primary">nuoN</name>
    <name evidence="8" type="ORF">D5400_14535</name>
</gene>
<keyword evidence="5" id="KW-0830">Ubiquinone</keyword>
<dbReference type="GO" id="GO:0048038">
    <property type="term" value="F:quinone binding"/>
    <property type="evidence" value="ECO:0007669"/>
    <property type="project" value="UniProtKB-KW"/>
</dbReference>
<evidence type="ECO:0000313" key="9">
    <source>
        <dbReference type="Proteomes" id="UP000268192"/>
    </source>
</evidence>
<feature type="transmembrane region" description="Helical" evidence="5">
    <location>
        <begin position="449"/>
        <end position="472"/>
    </location>
</feature>
<dbReference type="PRINTS" id="PR01434">
    <property type="entry name" value="NADHDHGNASE5"/>
</dbReference>
<evidence type="ECO:0000256" key="2">
    <source>
        <dbReference type="ARBA" id="ARBA00022692"/>
    </source>
</evidence>
<organism evidence="8 9">
    <name type="scientific">Georhizobium profundi</name>
    <dbReference type="NCBI Taxonomy" id="2341112"/>
    <lineage>
        <taxon>Bacteria</taxon>
        <taxon>Pseudomonadati</taxon>
        <taxon>Pseudomonadota</taxon>
        <taxon>Alphaproteobacteria</taxon>
        <taxon>Hyphomicrobiales</taxon>
        <taxon>Rhizobiaceae</taxon>
        <taxon>Georhizobium</taxon>
    </lineage>
</organism>
<feature type="transmembrane region" description="Helical" evidence="5">
    <location>
        <begin position="160"/>
        <end position="183"/>
    </location>
</feature>
<feature type="transmembrane region" description="Helical" evidence="5">
    <location>
        <begin position="12"/>
        <end position="32"/>
    </location>
</feature>
<accession>A0A3Q8XPH3</accession>
<feature type="transmembrane region" description="Helical" evidence="5">
    <location>
        <begin position="44"/>
        <end position="72"/>
    </location>
</feature>